<proteinExistence type="predicted"/>
<dbReference type="EMBL" id="CP005076">
    <property type="protein sequence ID" value="AGR42555.1"/>
    <property type="molecule type" value="Genomic_DNA"/>
</dbReference>
<evidence type="ECO:0000313" key="3">
    <source>
        <dbReference type="Proteomes" id="UP000014983"/>
    </source>
</evidence>
<dbReference type="Pfam" id="PF18491">
    <property type="entry name" value="SRA"/>
    <property type="match status" value="1"/>
</dbReference>
<dbReference type="PATRIC" id="fig|1276221.3.peg.853"/>
<feature type="domain" description="PvuRts1 I-like SET and RING associated" evidence="1">
    <location>
        <begin position="7"/>
        <end position="147"/>
    </location>
</feature>
<gene>
    <name evidence="2" type="ORF">SDIMI_v3c08510</name>
</gene>
<dbReference type="InParanoid" id="S5MKQ2"/>
<organism evidence="2 3">
    <name type="scientific">Spiroplasma diminutum CUAS-1</name>
    <dbReference type="NCBI Taxonomy" id="1276221"/>
    <lineage>
        <taxon>Bacteria</taxon>
        <taxon>Bacillati</taxon>
        <taxon>Mycoplasmatota</taxon>
        <taxon>Mollicutes</taxon>
        <taxon>Entomoplasmatales</taxon>
        <taxon>Spiroplasmataceae</taxon>
        <taxon>Spiroplasma</taxon>
    </lineage>
</organism>
<dbReference type="Proteomes" id="UP000014983">
    <property type="component" value="Chromosome"/>
</dbReference>
<name>S5MKQ2_9MOLU</name>
<accession>S5MKQ2</accession>
<dbReference type="HOGENOM" id="CLU_1712145_0_0_14"/>
<dbReference type="STRING" id="1276221.SDIMI_v3c08510"/>
<reference evidence="2 3" key="1">
    <citation type="journal article" date="2013" name="Genome Biol. Evol.">
        <title>Comparison of metabolic capacities and inference of gene content evolution in mosquito-associated Spiroplasma diminutum and S. taiwanense.</title>
        <authorList>
            <person name="Lo W.S."/>
            <person name="Ku C."/>
            <person name="Chen L.L."/>
            <person name="Chang T.H."/>
            <person name="Kuo C.H."/>
        </authorList>
    </citation>
    <scope>NUCLEOTIDE SEQUENCE [LARGE SCALE GENOMIC DNA]</scope>
    <source>
        <strain evidence="2">CUAS-1</strain>
    </source>
</reference>
<dbReference type="KEGG" id="sdi:SDIMI_v3c08510"/>
<dbReference type="AlphaFoldDB" id="S5MKQ2"/>
<protein>
    <recommendedName>
        <fullName evidence="1">PvuRts1 I-like SET and RING associated domain-containing protein</fullName>
    </recommendedName>
</protein>
<evidence type="ECO:0000259" key="1">
    <source>
        <dbReference type="Pfam" id="PF18491"/>
    </source>
</evidence>
<sequence>MEKELIKLSDKDDISYELISEIIYKYFTHDGKNILKGSDYRINNNQRVWFINFAHIKKIKQIIEKEKYAIYPSDDLNEIFLFNDTLSQKMLEQKYEKLNNNDEIIVFAKFKDNSKYEGYKFIGIFSLQGKVNKKPNHLLFKKIKNDFILRKGK</sequence>
<keyword evidence="3" id="KW-1185">Reference proteome</keyword>
<dbReference type="RefSeq" id="WP_020836783.1">
    <property type="nucleotide sequence ID" value="NC_021833.1"/>
</dbReference>
<evidence type="ECO:0000313" key="2">
    <source>
        <dbReference type="EMBL" id="AGR42555.1"/>
    </source>
</evidence>
<dbReference type="InterPro" id="IPR040674">
    <property type="entry name" value="PvuRts1I-like_SRA"/>
</dbReference>
<dbReference type="OrthoDB" id="389618at2"/>